<keyword evidence="2 5" id="KW-0732">Signal</keyword>
<dbReference type="EMBL" id="JAIZAY010000001">
    <property type="protein sequence ID" value="KAJ8051173.1"/>
    <property type="molecule type" value="Genomic_DNA"/>
</dbReference>
<feature type="chain" id="PRO_5040125545" evidence="5">
    <location>
        <begin position="27"/>
        <end position="507"/>
    </location>
</feature>
<feature type="compositionally biased region" description="Polar residues" evidence="4">
    <location>
        <begin position="339"/>
        <end position="368"/>
    </location>
</feature>
<dbReference type="SUPFAM" id="SSF52058">
    <property type="entry name" value="L domain-like"/>
    <property type="match status" value="1"/>
</dbReference>
<evidence type="ECO:0000256" key="4">
    <source>
        <dbReference type="SAM" id="MobiDB-lite"/>
    </source>
</evidence>
<dbReference type="InterPro" id="IPR050541">
    <property type="entry name" value="LRR_TM_domain-containing"/>
</dbReference>
<dbReference type="PANTHER" id="PTHR24369">
    <property type="entry name" value="ANTIGEN BSP, PUTATIVE-RELATED"/>
    <property type="match status" value="1"/>
</dbReference>
<evidence type="ECO:0000256" key="2">
    <source>
        <dbReference type="ARBA" id="ARBA00022729"/>
    </source>
</evidence>
<keyword evidence="1" id="KW-0433">Leucine-rich repeat</keyword>
<protein>
    <submittedName>
        <fullName evidence="6">Uncharacterized protein</fullName>
    </submittedName>
</protein>
<dbReference type="Gene3D" id="3.80.10.10">
    <property type="entry name" value="Ribonuclease Inhibitor"/>
    <property type="match status" value="1"/>
</dbReference>
<sequence>MLTEDFIKKYWLILVIVSVVIKKVGAKGLPNECTISSDNEIVCEGLNSVPPLDYIDEWSNTERISLTNGSITFIPAGYFNLSNLEIIDLRYNLLETFNMTSLEYATELRTINLTGNPIVCDNNIHWLKNWKTFYSPGNRVDGTCADSREDINTYLSNKTGGLVKIKFSNSSLVFGSHCNEIFVPFTVIGGFASPLEYRAFIQGQTSKATLSVVTEHITIPVGKNIFNITVTIRGEDNEVDALLQIISKYPVSYEANVEIQLRNGVDSCTEAIPIKTVTTQSPSSLQDASETLTKNPRDSASPIFVSSTTLLTVRRETISSAGTTPSLDHTQAPEILQSQGPTLNHESTAFPVPTTQRPKSTRDATPTVKNGPEGDYAFTETVPVMTVTTQNQSASQGASERVTQKPKYGTSPPIPSMPMSLTDTAEPTQEPLSTVTKPATLAEHTLTSKIIPTPEPTAFQEPRNFSVSTLAPETTSPGKSPPTVNKGRDGVSETAQEGPKVCPARMC</sequence>
<feature type="compositionally biased region" description="Polar residues" evidence="4">
    <location>
        <begin position="278"/>
        <end position="294"/>
    </location>
</feature>
<organism evidence="6 7">
    <name type="scientific">Holothuria leucospilota</name>
    <name type="common">Black long sea cucumber</name>
    <name type="synonym">Mertensiothuria leucospilota</name>
    <dbReference type="NCBI Taxonomy" id="206669"/>
    <lineage>
        <taxon>Eukaryota</taxon>
        <taxon>Metazoa</taxon>
        <taxon>Echinodermata</taxon>
        <taxon>Eleutherozoa</taxon>
        <taxon>Echinozoa</taxon>
        <taxon>Holothuroidea</taxon>
        <taxon>Aspidochirotacea</taxon>
        <taxon>Aspidochirotida</taxon>
        <taxon>Holothuriidae</taxon>
        <taxon>Holothuria</taxon>
    </lineage>
</organism>
<dbReference type="Proteomes" id="UP001152320">
    <property type="component" value="Chromosome 1"/>
</dbReference>
<dbReference type="InterPro" id="IPR032675">
    <property type="entry name" value="LRR_dom_sf"/>
</dbReference>
<feature type="region of interest" description="Disordered" evidence="4">
    <location>
        <begin position="278"/>
        <end position="300"/>
    </location>
</feature>
<evidence type="ECO:0000256" key="3">
    <source>
        <dbReference type="ARBA" id="ARBA00022737"/>
    </source>
</evidence>
<keyword evidence="3" id="KW-0677">Repeat</keyword>
<name>A0A9Q1CU70_HOLLE</name>
<dbReference type="OrthoDB" id="6343311at2759"/>
<accession>A0A9Q1CU70</accession>
<dbReference type="AlphaFoldDB" id="A0A9Q1CU70"/>
<feature type="compositionally biased region" description="Polar residues" evidence="4">
    <location>
        <begin position="468"/>
        <end position="478"/>
    </location>
</feature>
<dbReference type="PANTHER" id="PTHR24369:SF210">
    <property type="entry name" value="CHAOPTIN-RELATED"/>
    <property type="match status" value="1"/>
</dbReference>
<evidence type="ECO:0000256" key="1">
    <source>
        <dbReference type="ARBA" id="ARBA00022614"/>
    </source>
</evidence>
<proteinExistence type="predicted"/>
<dbReference type="InterPro" id="IPR001611">
    <property type="entry name" value="Leu-rich_rpt"/>
</dbReference>
<dbReference type="Pfam" id="PF13855">
    <property type="entry name" value="LRR_8"/>
    <property type="match status" value="1"/>
</dbReference>
<reference evidence="6" key="1">
    <citation type="submission" date="2021-10" db="EMBL/GenBank/DDBJ databases">
        <title>Tropical sea cucumber genome reveals ecological adaptation and Cuvierian tubules defense mechanism.</title>
        <authorList>
            <person name="Chen T."/>
        </authorList>
    </citation>
    <scope>NUCLEOTIDE SEQUENCE</scope>
    <source>
        <strain evidence="6">Nanhai2018</strain>
        <tissue evidence="6">Muscle</tissue>
    </source>
</reference>
<evidence type="ECO:0000313" key="6">
    <source>
        <dbReference type="EMBL" id="KAJ8051173.1"/>
    </source>
</evidence>
<dbReference type="GO" id="GO:0005886">
    <property type="term" value="C:plasma membrane"/>
    <property type="evidence" value="ECO:0007669"/>
    <property type="project" value="TreeGrafter"/>
</dbReference>
<feature type="region of interest" description="Disordered" evidence="4">
    <location>
        <begin position="468"/>
        <end position="507"/>
    </location>
</feature>
<keyword evidence="7" id="KW-1185">Reference proteome</keyword>
<feature type="region of interest" description="Disordered" evidence="4">
    <location>
        <begin position="339"/>
        <end position="375"/>
    </location>
</feature>
<evidence type="ECO:0000256" key="5">
    <source>
        <dbReference type="SAM" id="SignalP"/>
    </source>
</evidence>
<feature type="region of interest" description="Disordered" evidence="4">
    <location>
        <begin position="389"/>
        <end position="427"/>
    </location>
</feature>
<feature type="compositionally biased region" description="Polar residues" evidence="4">
    <location>
        <begin position="389"/>
        <end position="398"/>
    </location>
</feature>
<comment type="caution">
    <text evidence="6">The sequence shown here is derived from an EMBL/GenBank/DDBJ whole genome shotgun (WGS) entry which is preliminary data.</text>
</comment>
<gene>
    <name evidence="6" type="ORF">HOLleu_04638</name>
</gene>
<feature type="signal peptide" evidence="5">
    <location>
        <begin position="1"/>
        <end position="26"/>
    </location>
</feature>
<evidence type="ECO:0000313" key="7">
    <source>
        <dbReference type="Proteomes" id="UP001152320"/>
    </source>
</evidence>